<evidence type="ECO:0000256" key="3">
    <source>
        <dbReference type="PROSITE-ProRule" id="PRU00339"/>
    </source>
</evidence>
<keyword evidence="4" id="KW-1133">Transmembrane helix</keyword>
<dbReference type="Pfam" id="PF13424">
    <property type="entry name" value="TPR_12"/>
    <property type="match status" value="1"/>
</dbReference>
<dbReference type="InterPro" id="IPR050498">
    <property type="entry name" value="Ycf3"/>
</dbReference>
<protein>
    <submittedName>
        <fullName evidence="5">Tetratricopeptide repeat protein</fullName>
    </submittedName>
</protein>
<dbReference type="Proteomes" id="UP000315525">
    <property type="component" value="Unassembled WGS sequence"/>
</dbReference>
<feature type="transmembrane region" description="Helical" evidence="4">
    <location>
        <begin position="337"/>
        <end position="354"/>
    </location>
</feature>
<accession>A0A523UV41</accession>
<proteinExistence type="predicted"/>
<dbReference type="AlphaFoldDB" id="A0A523UV41"/>
<feature type="transmembrane region" description="Helical" evidence="4">
    <location>
        <begin position="188"/>
        <end position="206"/>
    </location>
</feature>
<dbReference type="InterPro" id="IPR019734">
    <property type="entry name" value="TPR_rpt"/>
</dbReference>
<evidence type="ECO:0000256" key="2">
    <source>
        <dbReference type="ARBA" id="ARBA00022803"/>
    </source>
</evidence>
<feature type="transmembrane region" description="Helical" evidence="4">
    <location>
        <begin position="395"/>
        <end position="412"/>
    </location>
</feature>
<comment type="caution">
    <text evidence="5">The sequence shown here is derived from an EMBL/GenBank/DDBJ whole genome shotgun (WGS) entry which is preliminary data.</text>
</comment>
<dbReference type="InterPro" id="IPR011990">
    <property type="entry name" value="TPR-like_helical_dom_sf"/>
</dbReference>
<feature type="transmembrane region" description="Helical" evidence="4">
    <location>
        <begin position="278"/>
        <end position="299"/>
    </location>
</feature>
<dbReference type="PANTHER" id="PTHR44858">
    <property type="entry name" value="TETRATRICOPEPTIDE REPEAT PROTEIN 6"/>
    <property type="match status" value="1"/>
</dbReference>
<sequence length="616" mass="69703">MSESNRSRLILTVVSVVCALLALFRLISGHFPTARLWGLNHLAYFPLHFRILITVAGLLVCLPAIRTLALRTMERLLAVRIPLNKHLLHLSIAIGSLPVFWFFRSSTPLLGDGTLLITELNQGISTATIRKEPLTVLVNFHLSRLLNRFFSWDVETTCAVIGCVLGVLFVFLVLRFLDFLKVSSATKWLFFTVIVIMGSSQLFFGYLENYTFHYVTVFAYILLGMRFIKGRRHLVLPLLLFLLCFGFHNQAVVLSPSLLFLLVFSLGRRKPIVMRFLTFRNVCAGAIISLFVFAGIYFLKGFHIEGGIFLPLIRPLGRGDLYTLFSGNHLIDIGNQHLLISSSGIILVSALILSSWRKIDWNDPNISFLFLGAFYLLIFNFVADPELGMARDWDLFATSGIGYTVLAVFLVTRVVREKNFARHLGVVLAGTAVVAAVPWFLINANESRSVERFKNLLALGGERTDYGYEVLGIFYRKKGMTDDVISALDNAIEVNAENPRYYIMLGNAYKKKGLYEQAISQHRHAIQMRPNYAPAYINLGSVFARQHRYEEALTAYKKAAELAPRVPETYNNIADAYYHMGKYDLAWKNLRIADSLGFEVNPKFIKALERVSEEPK</sequence>
<evidence type="ECO:0000313" key="5">
    <source>
        <dbReference type="EMBL" id="TET46432.1"/>
    </source>
</evidence>
<dbReference type="EMBL" id="SOJN01000053">
    <property type="protein sequence ID" value="TET46432.1"/>
    <property type="molecule type" value="Genomic_DNA"/>
</dbReference>
<gene>
    <name evidence="5" type="ORF">E3J62_04300</name>
</gene>
<feature type="transmembrane region" description="Helical" evidence="4">
    <location>
        <begin position="424"/>
        <end position="442"/>
    </location>
</feature>
<evidence type="ECO:0000256" key="1">
    <source>
        <dbReference type="ARBA" id="ARBA00022737"/>
    </source>
</evidence>
<feature type="transmembrane region" description="Helical" evidence="4">
    <location>
        <begin position="47"/>
        <end position="65"/>
    </location>
</feature>
<dbReference type="PROSITE" id="PS50293">
    <property type="entry name" value="TPR_REGION"/>
    <property type="match status" value="1"/>
</dbReference>
<dbReference type="SMART" id="SM00028">
    <property type="entry name" value="TPR"/>
    <property type="match status" value="4"/>
</dbReference>
<feature type="transmembrane region" description="Helical" evidence="4">
    <location>
        <begin position="366"/>
        <end position="383"/>
    </location>
</feature>
<feature type="repeat" description="TPR" evidence="3">
    <location>
        <begin position="499"/>
        <end position="532"/>
    </location>
</feature>
<keyword evidence="4" id="KW-0472">Membrane</keyword>
<dbReference type="PANTHER" id="PTHR44858:SF1">
    <property type="entry name" value="UDP-N-ACETYLGLUCOSAMINE--PEPTIDE N-ACETYLGLUCOSAMINYLTRANSFERASE SPINDLY-RELATED"/>
    <property type="match status" value="1"/>
</dbReference>
<keyword evidence="4" id="KW-0812">Transmembrane</keyword>
<feature type="transmembrane region" description="Helical" evidence="4">
    <location>
        <begin position="9"/>
        <end position="27"/>
    </location>
</feature>
<feature type="transmembrane region" description="Helical" evidence="4">
    <location>
        <begin position="240"/>
        <end position="266"/>
    </location>
</feature>
<evidence type="ECO:0000256" key="4">
    <source>
        <dbReference type="SAM" id="Phobius"/>
    </source>
</evidence>
<dbReference type="PROSITE" id="PS50005">
    <property type="entry name" value="TPR"/>
    <property type="match status" value="2"/>
</dbReference>
<evidence type="ECO:0000313" key="6">
    <source>
        <dbReference type="Proteomes" id="UP000315525"/>
    </source>
</evidence>
<name>A0A523UV41_UNCT6</name>
<organism evidence="5 6">
    <name type="scientific">candidate division TA06 bacterium</name>
    <dbReference type="NCBI Taxonomy" id="2250710"/>
    <lineage>
        <taxon>Bacteria</taxon>
        <taxon>Bacteria division TA06</taxon>
    </lineage>
</organism>
<reference evidence="5 6" key="1">
    <citation type="submission" date="2019-03" db="EMBL/GenBank/DDBJ databases">
        <title>Metabolic potential of uncultured bacteria and archaea associated with petroleum seepage in deep-sea sediments.</title>
        <authorList>
            <person name="Dong X."/>
            <person name="Hubert C."/>
        </authorList>
    </citation>
    <scope>NUCLEOTIDE SEQUENCE [LARGE SCALE GENOMIC DNA]</scope>
    <source>
        <strain evidence="5">E44_bin18</strain>
    </source>
</reference>
<feature type="repeat" description="TPR" evidence="3">
    <location>
        <begin position="533"/>
        <end position="566"/>
    </location>
</feature>
<dbReference type="Gene3D" id="1.25.40.10">
    <property type="entry name" value="Tetratricopeptide repeat domain"/>
    <property type="match status" value="1"/>
</dbReference>
<feature type="transmembrane region" description="Helical" evidence="4">
    <location>
        <begin position="154"/>
        <end position="176"/>
    </location>
</feature>
<keyword evidence="2 3" id="KW-0802">TPR repeat</keyword>
<keyword evidence="1" id="KW-0677">Repeat</keyword>
<feature type="transmembrane region" description="Helical" evidence="4">
    <location>
        <begin position="86"/>
        <end position="103"/>
    </location>
</feature>
<dbReference type="SUPFAM" id="SSF48452">
    <property type="entry name" value="TPR-like"/>
    <property type="match status" value="1"/>
</dbReference>